<feature type="transmembrane region" description="Helical" evidence="1">
    <location>
        <begin position="68"/>
        <end position="90"/>
    </location>
</feature>
<proteinExistence type="predicted"/>
<dbReference type="Proteomes" id="UP000252107">
    <property type="component" value="Unassembled WGS sequence"/>
</dbReference>
<dbReference type="Gene3D" id="3.30.2010.10">
    <property type="entry name" value="Metalloproteases ('zincins'), catalytic domain"/>
    <property type="match status" value="1"/>
</dbReference>
<evidence type="ECO:0000256" key="1">
    <source>
        <dbReference type="SAM" id="Phobius"/>
    </source>
</evidence>
<dbReference type="PANTHER" id="PTHR34978:SF3">
    <property type="entry name" value="SLR0241 PROTEIN"/>
    <property type="match status" value="1"/>
</dbReference>
<dbReference type="PANTHER" id="PTHR34978">
    <property type="entry name" value="POSSIBLE SENSOR-TRANSDUCER PROTEIN BLAR"/>
    <property type="match status" value="1"/>
</dbReference>
<keyword evidence="1" id="KW-0812">Transmembrane</keyword>
<keyword evidence="1" id="KW-1133">Transmembrane helix</keyword>
<reference evidence="2" key="1">
    <citation type="submission" date="2016-04" db="EMBL/GenBank/DDBJ databases">
        <authorList>
            <person name="Tabuchi Yagui T.R."/>
        </authorList>
    </citation>
    <scope>NUCLEOTIDE SEQUENCE [LARGE SCALE GENOMIC DNA]</scope>
    <source>
        <strain evidence="2">NIES-26</strain>
    </source>
</reference>
<dbReference type="AlphaFoldDB" id="A0A367RZE7"/>
<keyword evidence="1" id="KW-0472">Membrane</keyword>
<keyword evidence="3" id="KW-1185">Reference proteome</keyword>
<comment type="caution">
    <text evidence="2">The sequence shown here is derived from an EMBL/GenBank/DDBJ whole genome shotgun (WGS) entry which is preliminary data.</text>
</comment>
<accession>A0A367RZE7</accession>
<evidence type="ECO:0000313" key="3">
    <source>
        <dbReference type="Proteomes" id="UP000252107"/>
    </source>
</evidence>
<evidence type="ECO:0000313" key="2">
    <source>
        <dbReference type="EMBL" id="RCJ41966.1"/>
    </source>
</evidence>
<gene>
    <name evidence="2" type="ORF">A6770_35650</name>
</gene>
<name>A0A367RZE7_9NOSO</name>
<protein>
    <submittedName>
        <fullName evidence="2">Peptidase M56 BlaR1</fullName>
    </submittedName>
</protein>
<feature type="transmembrane region" description="Helical" evidence="1">
    <location>
        <begin position="34"/>
        <end position="56"/>
    </location>
</feature>
<sequence length="282" mass="31770">MHLIMILTALAVSWILRCSFNNSQGSWNVRWRRSLFLFLFPPLLIFMTAIALIFMGPQGKMGGVYTGWFSYVLALLFLSFFAVLCVKLAFQGWQSVKSARDCPLVNLEGTQVRLLNTGALFAGQIGFWQPELVVSQGLLQTLSLDHVGSVLAHEQGHYNYRDTFWFFWLGWVRSCTAWLPNTEPLWQELLVLRELRADNYAASQVDPLLLAESLLLLVSSANVVLKPEICCAGLGVPGVGDRLEQRIEALLAPPQPDPDLNWQCWNAFLLAFLPLVTVIFHT</sequence>
<dbReference type="InterPro" id="IPR052173">
    <property type="entry name" value="Beta-lactam_resp_regulator"/>
</dbReference>
<dbReference type="EMBL" id="LXQD01000017">
    <property type="protein sequence ID" value="RCJ41966.1"/>
    <property type="molecule type" value="Genomic_DNA"/>
</dbReference>
<dbReference type="CDD" id="cd07326">
    <property type="entry name" value="M56_BlaR1_MecR1_like"/>
    <property type="match status" value="1"/>
</dbReference>
<organism evidence="2 3">
    <name type="scientific">Nostoc minutum NIES-26</name>
    <dbReference type="NCBI Taxonomy" id="1844469"/>
    <lineage>
        <taxon>Bacteria</taxon>
        <taxon>Bacillati</taxon>
        <taxon>Cyanobacteriota</taxon>
        <taxon>Cyanophyceae</taxon>
        <taxon>Nostocales</taxon>
        <taxon>Nostocaceae</taxon>
        <taxon>Nostoc</taxon>
    </lineage>
</organism>